<dbReference type="AlphaFoldDB" id="A0A917U3L5"/>
<reference evidence="1" key="2">
    <citation type="submission" date="2020-09" db="EMBL/GenBank/DDBJ databases">
        <authorList>
            <person name="Sun Q."/>
            <person name="Ohkuma M."/>
        </authorList>
    </citation>
    <scope>NUCLEOTIDE SEQUENCE</scope>
    <source>
        <strain evidence="1">JCM 19831</strain>
    </source>
</reference>
<dbReference type="RefSeq" id="WP_190253583.1">
    <property type="nucleotide sequence ID" value="NZ_BMPI01000035.1"/>
</dbReference>
<evidence type="ECO:0000313" key="2">
    <source>
        <dbReference type="Proteomes" id="UP000642070"/>
    </source>
</evidence>
<comment type="caution">
    <text evidence="1">The sequence shown here is derived from an EMBL/GenBank/DDBJ whole genome shotgun (WGS) entry which is preliminary data.</text>
</comment>
<dbReference type="EMBL" id="BMPI01000035">
    <property type="protein sequence ID" value="GGM52593.1"/>
    <property type="molecule type" value="Genomic_DNA"/>
</dbReference>
<reference evidence="1" key="1">
    <citation type="journal article" date="2014" name="Int. J. Syst. Evol. Microbiol.">
        <title>Complete genome sequence of Corynebacterium casei LMG S-19264T (=DSM 44701T), isolated from a smear-ripened cheese.</title>
        <authorList>
            <consortium name="US DOE Joint Genome Institute (JGI-PGF)"/>
            <person name="Walter F."/>
            <person name="Albersmeier A."/>
            <person name="Kalinowski J."/>
            <person name="Ruckert C."/>
        </authorList>
    </citation>
    <scope>NUCLEOTIDE SEQUENCE</scope>
    <source>
        <strain evidence="1">JCM 19831</strain>
    </source>
</reference>
<protein>
    <submittedName>
        <fullName evidence="1">Uncharacterized protein</fullName>
    </submittedName>
</protein>
<accession>A0A917U3L5</accession>
<gene>
    <name evidence="1" type="ORF">GCM10007977_062690</name>
</gene>
<dbReference type="Proteomes" id="UP000642070">
    <property type="component" value="Unassembled WGS sequence"/>
</dbReference>
<sequence length="99" mass="10500">MSTLADIRKAAESEVHTWPSDSAPGHFVASTVIVGLVTDYLCAGDVDDAAPIVGRIEWQPTASLKPPSAYRGAGIKGGQPLTARWEYATEAFKAMVEPV</sequence>
<name>A0A917U3L5_9ACTN</name>
<evidence type="ECO:0000313" key="1">
    <source>
        <dbReference type="EMBL" id="GGM52593.1"/>
    </source>
</evidence>
<proteinExistence type="predicted"/>
<organism evidence="1 2">
    <name type="scientific">Dactylosporangium sucinum</name>
    <dbReference type="NCBI Taxonomy" id="1424081"/>
    <lineage>
        <taxon>Bacteria</taxon>
        <taxon>Bacillati</taxon>
        <taxon>Actinomycetota</taxon>
        <taxon>Actinomycetes</taxon>
        <taxon>Micromonosporales</taxon>
        <taxon>Micromonosporaceae</taxon>
        <taxon>Dactylosporangium</taxon>
    </lineage>
</organism>
<keyword evidence="2" id="KW-1185">Reference proteome</keyword>